<dbReference type="RefSeq" id="WP_422919300.1">
    <property type="nucleotide sequence ID" value="NZ_JAMZEJ010000004.1"/>
</dbReference>
<evidence type="ECO:0000313" key="1">
    <source>
        <dbReference type="EMBL" id="MCQ8240550.1"/>
    </source>
</evidence>
<gene>
    <name evidence="1" type="ORF">NFI88_06790</name>
</gene>
<evidence type="ECO:0000313" key="2">
    <source>
        <dbReference type="Proteomes" id="UP001524547"/>
    </source>
</evidence>
<proteinExistence type="predicted"/>
<sequence>MPLAPEVEAAARGLLRGGQTQREVARELGLARTQVGRVHARMLLQAGAVPAAGARVKARQKVLRAGGALSSLPPLACLEDLA</sequence>
<comment type="caution">
    <text evidence="1">The sequence shown here is derived from an EMBL/GenBank/DDBJ whole genome shotgun (WGS) entry which is preliminary data.</text>
</comment>
<dbReference type="Proteomes" id="UP001524547">
    <property type="component" value="Unassembled WGS sequence"/>
</dbReference>
<accession>A0ABT1VW38</accession>
<reference evidence="1 2" key="1">
    <citation type="submission" date="2022-06" db="EMBL/GenBank/DDBJ databases">
        <title>Rhizosaccharibacter gen. nov. sp. nov. KSS12, endophytic bacteria isolated from sugarcane.</title>
        <authorList>
            <person name="Pitiwittayakul N."/>
        </authorList>
    </citation>
    <scope>NUCLEOTIDE SEQUENCE [LARGE SCALE GENOMIC DNA]</scope>
    <source>
        <strain evidence="1 2">KSS12</strain>
    </source>
</reference>
<name>A0ABT1VW38_9PROT</name>
<dbReference type="EMBL" id="JAMZEJ010000004">
    <property type="protein sequence ID" value="MCQ8240550.1"/>
    <property type="molecule type" value="Genomic_DNA"/>
</dbReference>
<keyword evidence="2" id="KW-1185">Reference proteome</keyword>
<protein>
    <submittedName>
        <fullName evidence="1">Uncharacterized protein</fullName>
    </submittedName>
</protein>
<organism evidence="1 2">
    <name type="scientific">Rhizosaccharibacter radicis</name>
    <dbReference type="NCBI Taxonomy" id="2782605"/>
    <lineage>
        <taxon>Bacteria</taxon>
        <taxon>Pseudomonadati</taxon>
        <taxon>Pseudomonadota</taxon>
        <taxon>Alphaproteobacteria</taxon>
        <taxon>Acetobacterales</taxon>
        <taxon>Acetobacteraceae</taxon>
        <taxon>Rhizosaccharibacter</taxon>
    </lineage>
</organism>